<reference evidence="3 4" key="1">
    <citation type="submission" date="2014-03" db="EMBL/GenBank/DDBJ databases">
        <title>The draft genome sequence of Thioclava dalianensis DLFJ1-1.</title>
        <authorList>
            <person name="Lai Q."/>
            <person name="Shao Z."/>
        </authorList>
    </citation>
    <scope>NUCLEOTIDE SEQUENCE [LARGE SCALE GENOMIC DNA]</scope>
    <source>
        <strain evidence="3 4">DLFJ1-1</strain>
    </source>
</reference>
<evidence type="ECO:0000256" key="2">
    <source>
        <dbReference type="SAM" id="Phobius"/>
    </source>
</evidence>
<proteinExistence type="predicted"/>
<dbReference type="eggNOG" id="ENOG5033C74">
    <property type="taxonomic scope" value="Bacteria"/>
</dbReference>
<dbReference type="OrthoDB" id="8453740at2"/>
<dbReference type="STRING" id="1185766.SAMN05216224_1126"/>
<gene>
    <name evidence="3" type="ORF">DL1_11770</name>
</gene>
<keyword evidence="2" id="KW-0472">Membrane</keyword>
<keyword evidence="2" id="KW-0812">Transmembrane</keyword>
<evidence type="ECO:0000256" key="1">
    <source>
        <dbReference type="SAM" id="MobiDB-lite"/>
    </source>
</evidence>
<feature type="transmembrane region" description="Helical" evidence="2">
    <location>
        <begin position="78"/>
        <end position="99"/>
    </location>
</feature>
<comment type="caution">
    <text evidence="3">The sequence shown here is derived from an EMBL/GenBank/DDBJ whole genome shotgun (WGS) entry which is preliminary data.</text>
</comment>
<evidence type="ECO:0000313" key="4">
    <source>
        <dbReference type="Proteomes" id="UP000027725"/>
    </source>
</evidence>
<dbReference type="EMBL" id="JHEH01000032">
    <property type="protein sequence ID" value="KEP68474.1"/>
    <property type="molecule type" value="Genomic_DNA"/>
</dbReference>
<feature type="region of interest" description="Disordered" evidence="1">
    <location>
        <begin position="225"/>
        <end position="247"/>
    </location>
</feature>
<feature type="transmembrane region" description="Helical" evidence="2">
    <location>
        <begin position="41"/>
        <end position="66"/>
    </location>
</feature>
<dbReference type="AlphaFoldDB" id="A0A074T9V4"/>
<keyword evidence="2" id="KW-1133">Transmembrane helix</keyword>
<dbReference type="RefSeq" id="WP_038068556.1">
    <property type="nucleotide sequence ID" value="NZ_FOVB01000012.1"/>
</dbReference>
<sequence>MEAIERLLQLPYQTLAILVAGYLSYRLAYTGRDSTHQTLDTLAIALVFAFISQAASALLLAIYLAWGPTSSDAVALPLWAGYAASVGGIVAALVVAAIWRRVSVNSLPEILRGAGISSSDRNTAAWETVINREDSGPSQITVVKKDGTTLQCERLDDFKKAPFGPMILGQDGSIALYVTDYRDKESGEWEKVDPEHGDWGPEITIIPAGEISEVRIRHAPSLLRRWRRGRGTGKGSSVVGDEDPSAD</sequence>
<organism evidence="3 4">
    <name type="scientific">Thioclava dalianensis</name>
    <dbReference type="NCBI Taxonomy" id="1185766"/>
    <lineage>
        <taxon>Bacteria</taxon>
        <taxon>Pseudomonadati</taxon>
        <taxon>Pseudomonadota</taxon>
        <taxon>Alphaproteobacteria</taxon>
        <taxon>Rhodobacterales</taxon>
        <taxon>Paracoccaceae</taxon>
        <taxon>Thioclava</taxon>
    </lineage>
</organism>
<keyword evidence="4" id="KW-1185">Reference proteome</keyword>
<accession>A0A074T9V4</accession>
<protein>
    <submittedName>
        <fullName evidence="3">Uncharacterized protein</fullName>
    </submittedName>
</protein>
<evidence type="ECO:0000313" key="3">
    <source>
        <dbReference type="EMBL" id="KEP68474.1"/>
    </source>
</evidence>
<dbReference type="Proteomes" id="UP000027725">
    <property type="component" value="Unassembled WGS sequence"/>
</dbReference>
<feature type="transmembrane region" description="Helical" evidence="2">
    <location>
        <begin position="12"/>
        <end position="29"/>
    </location>
</feature>
<name>A0A074T9V4_9RHOB</name>